<dbReference type="CDD" id="cd12278">
    <property type="entry name" value="RRM_eIF3B"/>
    <property type="match status" value="1"/>
</dbReference>
<dbReference type="SUPFAM" id="SSF54928">
    <property type="entry name" value="RNA-binding domain, RBD"/>
    <property type="match status" value="1"/>
</dbReference>
<comment type="similarity">
    <text evidence="6 7">Belongs to the eIF-3 subunit B family.</text>
</comment>
<evidence type="ECO:0000256" key="7">
    <source>
        <dbReference type="PIRNR" id="PIRNR036424"/>
    </source>
</evidence>
<dbReference type="Gene3D" id="3.30.70.330">
    <property type="match status" value="1"/>
</dbReference>
<dbReference type="InterPro" id="IPR015943">
    <property type="entry name" value="WD40/YVTN_repeat-like_dom_sf"/>
</dbReference>
<dbReference type="InterPro" id="IPR011400">
    <property type="entry name" value="EIF3B"/>
</dbReference>
<dbReference type="Gene3D" id="2.130.10.10">
    <property type="entry name" value="YVTN repeat-like/Quinoprotein amine dehydrogenase"/>
    <property type="match status" value="2"/>
</dbReference>
<dbReference type="PANTHER" id="PTHR14068:SF0">
    <property type="entry name" value="EUKARYOTIC TRANSLATION INITIATION FACTOR 3 SUBUNIT B"/>
    <property type="match status" value="1"/>
</dbReference>
<dbReference type="InterPro" id="IPR035979">
    <property type="entry name" value="RBD_domain_sf"/>
</dbReference>
<dbReference type="Pfam" id="PF00076">
    <property type="entry name" value="RRM_1"/>
    <property type="match status" value="1"/>
</dbReference>
<sequence>MVAPSFDDLPPEVREYLSDDEGDEFSYPDYKDDWGNVIVVDNLPKIPMAKYAKLEGVLKRIFAQTGTIARLVMPSENEKTLGVALVEFASAEEAVKAIRLTDGYALDKSHVFKVNAYADLATLDGLAAAYAPEPKAPFVERLNPNSWLGDQLHRDQFAIRYNNETEIKWCERNAPPTLDYGGEREKEGGLYWCEMYVKWSPQGSVLATFHNKGIALWGDAAFSKQGRFAHDGVKKLEFSPREAYMVTSNEIPGDKRGCIFWDLRTRTELRSFEVSMLPAPPPALLRPDEDPGPPRFEPSHFQWSHDDGYAARRGKDKAGGDVITVYELPAMTLLGKKSLRADGVRDFQWSPTASCLAYWAPEQGNAPARVTLVELPSRKELRQKNLVNVSDCKLYWHPEGRYLCVKVVRHTKSKKTLFHSFELFRADKELVPVEMLEMKDTVHAFAWEPSGHRFAVIHGDGAKPSVSFHSMLGKDGRPELTHLVTLENRSCNSIHWSPMGTQVVLAGTGDAFNGALEFYDCDAKWSKHVEHYRANAVEWDPSGRIVATGVLQPLEGAFFKFQMDNGYKLWTFQGSVYHEVAYENFYQFAWRPRPRSLLTPDQKKAIVKNLRKYERRFAHEDKLKDLARQREATTEKRAMRRAIRDLIKLRAKQYDATAAERTKMRNGVDADAADLYHVTTRTMESVVASKEEVMG</sequence>
<keyword evidence="3 6" id="KW-0396">Initiation factor</keyword>
<protein>
    <recommendedName>
        <fullName evidence="6 7">Eukaryotic translation initiation factor 3 subunit B</fullName>
        <shortName evidence="6 7">eIF3b</shortName>
    </recommendedName>
    <alternativeName>
        <fullName evidence="6">Eukaryotic translation initiation factor 3 subunit 9</fullName>
    </alternativeName>
</protein>
<dbReference type="PANTHER" id="PTHR14068">
    <property type="entry name" value="EUKARYOTIC TRANSLATION INITIATION FACTOR 3 EIF3 -RELATED"/>
    <property type="match status" value="1"/>
</dbReference>
<name>A0ABR1FUP6_AURAN</name>
<dbReference type="PROSITE" id="PS50102">
    <property type="entry name" value="RRM"/>
    <property type="match status" value="1"/>
</dbReference>
<dbReference type="InterPro" id="IPR000504">
    <property type="entry name" value="RRM_dom"/>
</dbReference>
<comment type="caution">
    <text evidence="9">The sequence shown here is derived from an EMBL/GenBank/DDBJ whole genome shotgun (WGS) entry which is preliminary data.</text>
</comment>
<dbReference type="SUPFAM" id="SSF82171">
    <property type="entry name" value="DPP6 N-terminal domain-like"/>
    <property type="match status" value="1"/>
</dbReference>
<evidence type="ECO:0000256" key="6">
    <source>
        <dbReference type="HAMAP-Rule" id="MF_03001"/>
    </source>
</evidence>
<gene>
    <name evidence="9" type="primary">PRT1</name>
    <name evidence="9" type="ORF">SO694_000263119</name>
</gene>
<comment type="function">
    <text evidence="7">Component of the eukaryotic translation initiation factor 3 (eIF-3) complex, which is involved in protein synthesis and, together with other initiation factors, stimulates binding of mRNA and methionyl-tRNAi to the 40S ribosome.</text>
</comment>
<dbReference type="PIRSF" id="PIRSF036424">
    <property type="entry name" value="eIF3b"/>
    <property type="match status" value="1"/>
</dbReference>
<keyword evidence="5 6" id="KW-0648">Protein biosynthesis</keyword>
<evidence type="ECO:0000256" key="3">
    <source>
        <dbReference type="ARBA" id="ARBA00022540"/>
    </source>
</evidence>
<dbReference type="Pfam" id="PF08662">
    <property type="entry name" value="eIF2A"/>
    <property type="match status" value="1"/>
</dbReference>
<evidence type="ECO:0000313" key="9">
    <source>
        <dbReference type="EMBL" id="KAK7238974.1"/>
    </source>
</evidence>
<dbReference type="HAMAP" id="MF_03001">
    <property type="entry name" value="eIF3b"/>
    <property type="match status" value="1"/>
</dbReference>
<comment type="subcellular location">
    <subcellularLocation>
        <location evidence="1 6 7">Cytoplasm</location>
    </subcellularLocation>
</comment>
<evidence type="ECO:0000313" key="10">
    <source>
        <dbReference type="Proteomes" id="UP001363151"/>
    </source>
</evidence>
<accession>A0ABR1FUP6</accession>
<feature type="domain" description="RRM" evidence="8">
    <location>
        <begin position="36"/>
        <end position="119"/>
    </location>
</feature>
<keyword evidence="10" id="KW-1185">Reference proteome</keyword>
<comment type="subunit">
    <text evidence="6 7">Component of the eukaryotic translation initiation factor 3 (eIF-3) complex.</text>
</comment>
<comment type="function">
    <text evidence="6">RNA-binding component of the eukaryotic translation initiation factor 3 (eIF-3) complex, which is involved in protein synthesis of a specialized repertoire of mRNAs and, together with other initiation factors, stimulates binding of mRNA and methionyl-tRNAi to the 40S ribosome. The eIF-3 complex specifically targets and initiates translation of a subset of mRNAs involved in cell proliferation.</text>
</comment>
<organism evidence="9 10">
    <name type="scientific">Aureococcus anophagefferens</name>
    <name type="common">Harmful bloom alga</name>
    <dbReference type="NCBI Taxonomy" id="44056"/>
    <lineage>
        <taxon>Eukaryota</taxon>
        <taxon>Sar</taxon>
        <taxon>Stramenopiles</taxon>
        <taxon>Ochrophyta</taxon>
        <taxon>Pelagophyceae</taxon>
        <taxon>Pelagomonadales</taxon>
        <taxon>Pelagomonadaceae</taxon>
        <taxon>Aureococcus</taxon>
    </lineage>
</organism>
<keyword evidence="2 6" id="KW-0963">Cytoplasm</keyword>
<evidence type="ECO:0000256" key="2">
    <source>
        <dbReference type="ARBA" id="ARBA00022490"/>
    </source>
</evidence>
<dbReference type="InterPro" id="IPR013979">
    <property type="entry name" value="TIF_beta_prop-like"/>
</dbReference>
<dbReference type="Proteomes" id="UP001363151">
    <property type="component" value="Unassembled WGS sequence"/>
</dbReference>
<dbReference type="InterPro" id="IPR012677">
    <property type="entry name" value="Nucleotide-bd_a/b_plait_sf"/>
</dbReference>
<dbReference type="GO" id="GO:0003743">
    <property type="term" value="F:translation initiation factor activity"/>
    <property type="evidence" value="ECO:0007669"/>
    <property type="project" value="UniProtKB-KW"/>
</dbReference>
<dbReference type="SMART" id="SM00360">
    <property type="entry name" value="RRM"/>
    <property type="match status" value="1"/>
</dbReference>
<evidence type="ECO:0000256" key="1">
    <source>
        <dbReference type="ARBA" id="ARBA00004496"/>
    </source>
</evidence>
<dbReference type="EMBL" id="JBBJCI010000227">
    <property type="protein sequence ID" value="KAK7238974.1"/>
    <property type="molecule type" value="Genomic_DNA"/>
</dbReference>
<evidence type="ECO:0000256" key="4">
    <source>
        <dbReference type="ARBA" id="ARBA00022884"/>
    </source>
</evidence>
<evidence type="ECO:0000256" key="5">
    <source>
        <dbReference type="ARBA" id="ARBA00022917"/>
    </source>
</evidence>
<evidence type="ECO:0000259" key="8">
    <source>
        <dbReference type="PROSITE" id="PS50102"/>
    </source>
</evidence>
<dbReference type="InterPro" id="IPR034363">
    <property type="entry name" value="eIF3B_RRM"/>
</dbReference>
<reference evidence="9 10" key="1">
    <citation type="submission" date="2024-03" db="EMBL/GenBank/DDBJ databases">
        <title>Aureococcus anophagefferens CCMP1851 and Kratosvirus quantuckense: Draft genome of a second virus-susceptible host strain in the model system.</title>
        <authorList>
            <person name="Chase E."/>
            <person name="Truchon A.R."/>
            <person name="Schepens W."/>
            <person name="Wilhelm S.W."/>
        </authorList>
    </citation>
    <scope>NUCLEOTIDE SEQUENCE [LARGE SCALE GENOMIC DNA]</scope>
    <source>
        <strain evidence="9 10">CCMP1851</strain>
    </source>
</reference>
<keyword evidence="4 6" id="KW-0694">RNA-binding</keyword>
<proteinExistence type="inferred from homology"/>